<organism evidence="2 3">
    <name type="scientific">Mycobacterium spongiae</name>
    <dbReference type="NCBI Taxonomy" id="886343"/>
    <lineage>
        <taxon>Bacteria</taxon>
        <taxon>Bacillati</taxon>
        <taxon>Actinomycetota</taxon>
        <taxon>Actinomycetes</taxon>
        <taxon>Mycobacteriales</taxon>
        <taxon>Mycobacteriaceae</taxon>
        <taxon>Mycobacterium</taxon>
    </lineage>
</organism>
<evidence type="ECO:0000313" key="3">
    <source>
        <dbReference type="Proteomes" id="UP000682202"/>
    </source>
</evidence>
<evidence type="ECO:0000313" key="2">
    <source>
        <dbReference type="EMBL" id="QUR67502.1"/>
    </source>
</evidence>
<dbReference type="InterPro" id="IPR045598">
    <property type="entry name" value="DUF6457"/>
</dbReference>
<dbReference type="EMBL" id="CP046600">
    <property type="protein sequence ID" value="QUR67502.1"/>
    <property type="molecule type" value="Genomic_DNA"/>
</dbReference>
<dbReference type="Pfam" id="PF20058">
    <property type="entry name" value="DUF6457"/>
    <property type="match status" value="1"/>
</dbReference>
<keyword evidence="3" id="KW-1185">Reference proteome</keyword>
<gene>
    <name evidence="2" type="ORF">F6B93_10690</name>
</gene>
<sequence length="84" mass="9096">MADWIDDVARALGEEPLTPAETARLLEVARDVAHRVERKMTPLTTFLAGCVVGRELAAGASRTDTLPRTVDRLRAELPDESAPG</sequence>
<evidence type="ECO:0000259" key="1">
    <source>
        <dbReference type="Pfam" id="PF20058"/>
    </source>
</evidence>
<dbReference type="KEGG" id="mspg:F6B93_10690"/>
<name>A0A975JXG9_9MYCO</name>
<dbReference type="Proteomes" id="UP000682202">
    <property type="component" value="Chromosome"/>
</dbReference>
<accession>A0A975JXG9</accession>
<dbReference type="AlphaFoldDB" id="A0A975JXG9"/>
<protein>
    <submittedName>
        <fullName evidence="2">Molybdopterin-guanine dinucleotide biosynthesis protein MobA</fullName>
    </submittedName>
</protein>
<reference evidence="2" key="1">
    <citation type="submission" date="2019-12" db="EMBL/GenBank/DDBJ databases">
        <title>Mycobacterium spongiae sp. nov.</title>
        <authorList>
            <person name="Stinear T."/>
        </authorList>
    </citation>
    <scope>NUCLEOTIDE SEQUENCE</scope>
    <source>
        <strain evidence="2">FSD4b-SM</strain>
    </source>
</reference>
<feature type="domain" description="DUF6457" evidence="1">
    <location>
        <begin position="1"/>
        <end position="75"/>
    </location>
</feature>
<proteinExistence type="predicted"/>